<proteinExistence type="predicted"/>
<evidence type="ECO:0000313" key="1">
    <source>
        <dbReference type="EMBL" id="KAF2105286.1"/>
    </source>
</evidence>
<accession>A0A6A5YDW0</accession>
<gene>
    <name evidence="1" type="ORF">BDV96DRAFT_655750</name>
</gene>
<dbReference type="Proteomes" id="UP000799770">
    <property type="component" value="Unassembled WGS sequence"/>
</dbReference>
<protein>
    <submittedName>
        <fullName evidence="1">Uncharacterized protein</fullName>
    </submittedName>
</protein>
<dbReference type="AlphaFoldDB" id="A0A6A5YDW0"/>
<sequence length="50" mass="6197">MRRNFREIFLDIYSYNRPQQATGKIFDEREYTKEDYADGSTRLLDRMEEQ</sequence>
<evidence type="ECO:0000313" key="2">
    <source>
        <dbReference type="Proteomes" id="UP000799770"/>
    </source>
</evidence>
<organism evidence="1 2">
    <name type="scientific">Lophiotrema nucula</name>
    <dbReference type="NCBI Taxonomy" id="690887"/>
    <lineage>
        <taxon>Eukaryota</taxon>
        <taxon>Fungi</taxon>
        <taxon>Dikarya</taxon>
        <taxon>Ascomycota</taxon>
        <taxon>Pezizomycotina</taxon>
        <taxon>Dothideomycetes</taxon>
        <taxon>Pleosporomycetidae</taxon>
        <taxon>Pleosporales</taxon>
        <taxon>Lophiotremataceae</taxon>
        <taxon>Lophiotrema</taxon>
    </lineage>
</organism>
<dbReference type="OrthoDB" id="3936805at2759"/>
<keyword evidence="2" id="KW-1185">Reference proteome</keyword>
<name>A0A6A5YDW0_9PLEO</name>
<reference evidence="1" key="1">
    <citation type="journal article" date="2020" name="Stud. Mycol.">
        <title>101 Dothideomycetes genomes: a test case for predicting lifestyles and emergence of pathogens.</title>
        <authorList>
            <person name="Haridas S."/>
            <person name="Albert R."/>
            <person name="Binder M."/>
            <person name="Bloem J."/>
            <person name="Labutti K."/>
            <person name="Salamov A."/>
            <person name="Andreopoulos B."/>
            <person name="Baker S."/>
            <person name="Barry K."/>
            <person name="Bills G."/>
            <person name="Bluhm B."/>
            <person name="Cannon C."/>
            <person name="Castanera R."/>
            <person name="Culley D."/>
            <person name="Daum C."/>
            <person name="Ezra D."/>
            <person name="Gonzalez J."/>
            <person name="Henrissat B."/>
            <person name="Kuo A."/>
            <person name="Liang C."/>
            <person name="Lipzen A."/>
            <person name="Lutzoni F."/>
            <person name="Magnuson J."/>
            <person name="Mondo S."/>
            <person name="Nolan M."/>
            <person name="Ohm R."/>
            <person name="Pangilinan J."/>
            <person name="Park H.-J."/>
            <person name="Ramirez L."/>
            <person name="Alfaro M."/>
            <person name="Sun H."/>
            <person name="Tritt A."/>
            <person name="Yoshinaga Y."/>
            <person name="Zwiers L.-H."/>
            <person name="Turgeon B."/>
            <person name="Goodwin S."/>
            <person name="Spatafora J."/>
            <person name="Crous P."/>
            <person name="Grigoriev I."/>
        </authorList>
    </citation>
    <scope>NUCLEOTIDE SEQUENCE</scope>
    <source>
        <strain evidence="1">CBS 627.86</strain>
    </source>
</reference>
<dbReference type="EMBL" id="ML977385">
    <property type="protein sequence ID" value="KAF2105286.1"/>
    <property type="molecule type" value="Genomic_DNA"/>
</dbReference>